<dbReference type="AlphaFoldDB" id="I2BDB3"/>
<dbReference type="OrthoDB" id="3173483at2"/>
<dbReference type="HOGENOM" id="CLU_121340_0_0_6"/>
<dbReference type="GO" id="GO:0016829">
    <property type="term" value="F:lyase activity"/>
    <property type="evidence" value="ECO:0007669"/>
    <property type="project" value="UniProtKB-KW"/>
</dbReference>
<proteinExistence type="predicted"/>
<dbReference type="RefSeq" id="WP_002445322.1">
    <property type="nucleotide sequence ID" value="NC_017910.1"/>
</dbReference>
<evidence type="ECO:0000313" key="2">
    <source>
        <dbReference type="Proteomes" id="UP000001955"/>
    </source>
</evidence>
<name>I2BDB3_SHIBC</name>
<evidence type="ECO:0000313" key="1">
    <source>
        <dbReference type="EMBL" id="AFJ48517.1"/>
    </source>
</evidence>
<dbReference type="Pfam" id="PF07450">
    <property type="entry name" value="HycH"/>
    <property type="match status" value="1"/>
</dbReference>
<dbReference type="eggNOG" id="ENOG502ZBMB">
    <property type="taxonomic scope" value="Bacteria"/>
</dbReference>
<dbReference type="NCBIfam" id="NF011664">
    <property type="entry name" value="PRK15084.1"/>
    <property type="match status" value="1"/>
</dbReference>
<dbReference type="InterPro" id="IPR010005">
    <property type="entry name" value="Formate_DH_maturation_HycH"/>
</dbReference>
<accession>I2BDB3</accession>
<reference evidence="1 2" key="1">
    <citation type="journal article" date="2012" name="J. Bacteriol.">
        <title>Complete genome sequence of the B12-producing Shimwellia blattae strain DSM 4481, isolated from a cockroach.</title>
        <authorList>
            <person name="Brzuszkiewicz E."/>
            <person name="Waschkowitz T."/>
            <person name="Wiezer A."/>
            <person name="Daniel R."/>
        </authorList>
    </citation>
    <scope>NUCLEOTIDE SEQUENCE [LARGE SCALE GENOMIC DNA]</scope>
    <source>
        <strain evidence="2">ATCC 29907 / DSM 4481 / JCM 1650 / NBRC 105725 / CDC 9005-74</strain>
    </source>
</reference>
<dbReference type="EMBL" id="CP001560">
    <property type="protein sequence ID" value="AFJ48517.1"/>
    <property type="molecule type" value="Genomic_DNA"/>
</dbReference>
<gene>
    <name evidence="1" type="primary">hycH2</name>
    <name evidence="1" type="ordered locus">EBL_c34610</name>
</gene>
<protein>
    <submittedName>
        <fullName evidence="1">Formate hydrogenlyase maturation protein HycH</fullName>
    </submittedName>
</protein>
<keyword evidence="2" id="KW-1185">Reference proteome</keyword>
<dbReference type="PATRIC" id="fig|630626.3.peg.3370"/>
<keyword evidence="1" id="KW-0456">Lyase</keyword>
<dbReference type="KEGG" id="ebt:EBL_c34610"/>
<dbReference type="Proteomes" id="UP000001955">
    <property type="component" value="Chromosome"/>
</dbReference>
<sequence length="134" mass="15353">MSDGQVVFWSLRQKFIDTSDMPEQSQQVMYYSLAIGHHVGIIDCLNTELICDLPQYTRWMTMLDNPEAQRKFRGLLTFGEINIDSTHVNLLASALAPLTEEHIAEPFRGWSKTLMGLLEEIQHEPAIYLIVKNS</sequence>
<accession>K6UX39</accession>
<organism evidence="1 2">
    <name type="scientific">Shimwellia blattae (strain ATCC 29907 / DSM 4481 / JCM 1650 / NBRC 105725 / CDC 9005-74)</name>
    <name type="common">Escherichia blattae</name>
    <dbReference type="NCBI Taxonomy" id="630626"/>
    <lineage>
        <taxon>Bacteria</taxon>
        <taxon>Pseudomonadati</taxon>
        <taxon>Pseudomonadota</taxon>
        <taxon>Gammaproteobacteria</taxon>
        <taxon>Enterobacterales</taxon>
        <taxon>Enterobacteriaceae</taxon>
        <taxon>Shimwellia</taxon>
    </lineage>
</organism>
<dbReference type="STRING" id="630626.EBL_c34610"/>